<evidence type="ECO:0000313" key="2">
    <source>
        <dbReference type="Proteomes" id="UP000000322"/>
    </source>
</evidence>
<dbReference type="eggNOG" id="ENOG502ZSHZ">
    <property type="taxonomic scope" value="Bacteria"/>
</dbReference>
<dbReference type="Proteomes" id="UP000000322">
    <property type="component" value="Chromosome"/>
</dbReference>
<reference evidence="1 2" key="1">
    <citation type="journal article" date="2009" name="Stand. Genomic Sci.">
        <title>Complete genome sequence of Sanguibacter keddieii type strain (ST-74).</title>
        <authorList>
            <person name="Ivanova N."/>
            <person name="Sikorski J."/>
            <person name="Sims D."/>
            <person name="Brettin T."/>
            <person name="Detter J.C."/>
            <person name="Han C."/>
            <person name="Lapidus A."/>
            <person name="Copeland A."/>
            <person name="Glavina Del Rio T."/>
            <person name="Nolan M."/>
            <person name="Chen F."/>
            <person name="Lucas S."/>
            <person name="Tice H."/>
            <person name="Cheng J.F."/>
            <person name="Bruce D."/>
            <person name="Goodwin L."/>
            <person name="Pitluck S."/>
            <person name="Pati A."/>
            <person name="Mavromatis K."/>
            <person name="Chen A."/>
            <person name="Palaniappan K."/>
            <person name="D'haeseleer P."/>
            <person name="Chain P."/>
            <person name="Bristow J."/>
            <person name="Eisen J.A."/>
            <person name="Markowitz V."/>
            <person name="Hugenholtz P."/>
            <person name="Goker M."/>
            <person name="Pukall R."/>
            <person name="Klenk H.P."/>
            <person name="Kyrpides N.C."/>
        </authorList>
    </citation>
    <scope>NUCLEOTIDE SEQUENCE [LARGE SCALE GENOMIC DNA]</scope>
    <source>
        <strain evidence="2">ATCC 51767 / DSM 10542 / NCFB 3025 / ST-74</strain>
    </source>
</reference>
<proteinExistence type="predicted"/>
<accession>D1BJH7</accession>
<sequence length="130" mass="13996">MQRTLQQLAGEQPSDEIEAMMASGLPVEVAYDLETEVFTAAVWVREADINRAISQLGPGCSATSVCIRNSVPHGYIGTGTRAGPWSNVNYLFAGTDRATNFRFSGGGGIELQRSVSWSPPTRPTIASFSR</sequence>
<evidence type="ECO:0000313" key="1">
    <source>
        <dbReference type="EMBL" id="ACZ20233.1"/>
    </source>
</evidence>
<gene>
    <name evidence="1" type="ordered locus">Sked_02640</name>
</gene>
<organism evidence="1 2">
    <name type="scientific">Sanguibacter keddieii (strain ATCC 51767 / DSM 10542 / NCFB 3025 / ST-74)</name>
    <dbReference type="NCBI Taxonomy" id="446469"/>
    <lineage>
        <taxon>Bacteria</taxon>
        <taxon>Bacillati</taxon>
        <taxon>Actinomycetota</taxon>
        <taxon>Actinomycetes</taxon>
        <taxon>Micrococcales</taxon>
        <taxon>Sanguibacteraceae</taxon>
        <taxon>Sanguibacter</taxon>
    </lineage>
</organism>
<dbReference type="AlphaFoldDB" id="D1BJH7"/>
<keyword evidence="2" id="KW-1185">Reference proteome</keyword>
<dbReference type="HOGENOM" id="CLU_1936643_0_0_11"/>
<name>D1BJH7_SANKS</name>
<protein>
    <submittedName>
        <fullName evidence="1">Uncharacterized protein</fullName>
    </submittedName>
</protein>
<dbReference type="KEGG" id="ske:Sked_02640"/>
<dbReference type="EMBL" id="CP001819">
    <property type="protein sequence ID" value="ACZ20233.1"/>
    <property type="molecule type" value="Genomic_DNA"/>
</dbReference>